<evidence type="ECO:0000313" key="3">
    <source>
        <dbReference type="Proteomes" id="UP000284219"/>
    </source>
</evidence>
<gene>
    <name evidence="2" type="ORF">BEP19_09050</name>
</gene>
<protein>
    <submittedName>
        <fullName evidence="2">Uncharacterized protein</fullName>
    </submittedName>
</protein>
<dbReference type="Proteomes" id="UP000284219">
    <property type="component" value="Unassembled WGS sequence"/>
</dbReference>
<keyword evidence="1" id="KW-0812">Transmembrane</keyword>
<name>A0A419SL44_9BACL</name>
<keyword evidence="1" id="KW-0472">Membrane</keyword>
<dbReference type="EMBL" id="MCHY01000008">
    <property type="protein sequence ID" value="RKD24714.1"/>
    <property type="molecule type" value="Genomic_DNA"/>
</dbReference>
<sequence length="170" mass="19468">MDKKQRIFFRVSAAINLLFIGVIAWGMFKMNFVKEQVLLTEVQTNLVELEGLIAHQINNDWSNPNLVTTELGDVLDGILLGITIGEQLGTLSNADKKTLLSLYSKFNYYPNDELYRFVDVTDEDKRNFEKLREMLREVGLGLGITISGNMDYFIKQAQELDRKIQSSLNQ</sequence>
<feature type="transmembrane region" description="Helical" evidence="1">
    <location>
        <begin position="7"/>
        <end position="28"/>
    </location>
</feature>
<evidence type="ECO:0000313" key="2">
    <source>
        <dbReference type="EMBL" id="RKD24714.1"/>
    </source>
</evidence>
<comment type="caution">
    <text evidence="2">The sequence shown here is derived from an EMBL/GenBank/DDBJ whole genome shotgun (WGS) entry which is preliminary data.</text>
</comment>
<proteinExistence type="predicted"/>
<keyword evidence="3" id="KW-1185">Reference proteome</keyword>
<dbReference type="AlphaFoldDB" id="A0A419SL44"/>
<keyword evidence="1" id="KW-1133">Transmembrane helix</keyword>
<reference evidence="2 3" key="1">
    <citation type="submission" date="2016-08" db="EMBL/GenBank/DDBJ databases">
        <title>Novel Firmicute Genomes.</title>
        <authorList>
            <person name="Poppleton D.I."/>
            <person name="Gribaldo S."/>
        </authorList>
    </citation>
    <scope>NUCLEOTIDE SEQUENCE [LARGE SCALE GENOMIC DNA]</scope>
    <source>
        <strain evidence="2 3">RAOx-1</strain>
    </source>
</reference>
<accession>A0A419SL44</accession>
<dbReference type="OrthoDB" id="2870318at2"/>
<evidence type="ECO:0000256" key="1">
    <source>
        <dbReference type="SAM" id="Phobius"/>
    </source>
</evidence>
<organism evidence="2 3">
    <name type="scientific">Ammoniphilus oxalaticus</name>
    <dbReference type="NCBI Taxonomy" id="66863"/>
    <lineage>
        <taxon>Bacteria</taxon>
        <taxon>Bacillati</taxon>
        <taxon>Bacillota</taxon>
        <taxon>Bacilli</taxon>
        <taxon>Bacillales</taxon>
        <taxon>Paenibacillaceae</taxon>
        <taxon>Aneurinibacillus group</taxon>
        <taxon>Ammoniphilus</taxon>
    </lineage>
</organism>